<organism evidence="3 4">
    <name type="scientific">Denitrobaculum tricleocarpae</name>
    <dbReference type="NCBI Taxonomy" id="2591009"/>
    <lineage>
        <taxon>Bacteria</taxon>
        <taxon>Pseudomonadati</taxon>
        <taxon>Pseudomonadota</taxon>
        <taxon>Alphaproteobacteria</taxon>
        <taxon>Rhodospirillales</taxon>
        <taxon>Rhodospirillaceae</taxon>
        <taxon>Denitrobaculum</taxon>
    </lineage>
</organism>
<gene>
    <name evidence="3" type="ORF">FKG95_18405</name>
</gene>
<dbReference type="Pfam" id="PF05573">
    <property type="entry name" value="NosL"/>
    <property type="match status" value="1"/>
</dbReference>
<proteinExistence type="predicted"/>
<keyword evidence="4" id="KW-1185">Reference proteome</keyword>
<dbReference type="RefSeq" id="WP_142897867.1">
    <property type="nucleotide sequence ID" value="NZ_ML660057.1"/>
</dbReference>
<reference evidence="3 4" key="1">
    <citation type="submission" date="2019-06" db="EMBL/GenBank/DDBJ databases">
        <title>Whole genome sequence for Rhodospirillaceae sp. R148.</title>
        <authorList>
            <person name="Wang G."/>
        </authorList>
    </citation>
    <scope>NUCLEOTIDE SEQUENCE [LARGE SCALE GENOMIC DNA]</scope>
    <source>
        <strain evidence="3 4">R148</strain>
    </source>
</reference>
<dbReference type="PROSITE" id="PS51257">
    <property type="entry name" value="PROKAR_LIPOPROTEIN"/>
    <property type="match status" value="1"/>
</dbReference>
<sequence>MRRHLLLSLLLAPLALTACREEIVELPDPVPLTETALSYYCQMWIADHGGPKAQIHLEGMPGPIFFAQVRDAVAYLRSPERDAPVIAVYVSDMEKAKSWDEPGPTNWVAAKAASFVVGADVKGGMGAPEIAPFGTLAAAKRFAEDRGGNVMSLEEIPSEVVLAPVDLDLPGESHQTVENPEPRETTQ</sequence>
<dbReference type="Gene3D" id="3.30.70.2060">
    <property type="match status" value="1"/>
</dbReference>
<feature type="signal peptide" evidence="2">
    <location>
        <begin position="1"/>
        <end position="20"/>
    </location>
</feature>
<feature type="chain" id="PRO_5022053358" evidence="2">
    <location>
        <begin position="21"/>
        <end position="187"/>
    </location>
</feature>
<keyword evidence="2" id="KW-0732">Signal</keyword>
<protein>
    <submittedName>
        <fullName evidence="3">Copper resistance protein CopZ</fullName>
    </submittedName>
</protein>
<evidence type="ECO:0000256" key="2">
    <source>
        <dbReference type="SAM" id="SignalP"/>
    </source>
</evidence>
<dbReference type="EMBL" id="VHSH01000006">
    <property type="protein sequence ID" value="TQV78534.1"/>
    <property type="molecule type" value="Genomic_DNA"/>
</dbReference>
<dbReference type="InterPro" id="IPR008719">
    <property type="entry name" value="N2O_reductase_NosL"/>
</dbReference>
<evidence type="ECO:0000256" key="1">
    <source>
        <dbReference type="SAM" id="MobiDB-lite"/>
    </source>
</evidence>
<dbReference type="Gene3D" id="3.30.70.2050">
    <property type="match status" value="1"/>
</dbReference>
<dbReference type="SUPFAM" id="SSF160387">
    <property type="entry name" value="NosL/MerB-like"/>
    <property type="match status" value="1"/>
</dbReference>
<dbReference type="PANTHER" id="PTHR41247:SF1">
    <property type="entry name" value="HTH-TYPE TRANSCRIPTIONAL REPRESSOR YCNK"/>
    <property type="match status" value="1"/>
</dbReference>
<dbReference type="PANTHER" id="PTHR41247">
    <property type="entry name" value="HTH-TYPE TRANSCRIPTIONAL REPRESSOR YCNK"/>
    <property type="match status" value="1"/>
</dbReference>
<comment type="caution">
    <text evidence="3">The sequence shown here is derived from an EMBL/GenBank/DDBJ whole genome shotgun (WGS) entry which is preliminary data.</text>
</comment>
<dbReference type="Proteomes" id="UP000315252">
    <property type="component" value="Unassembled WGS sequence"/>
</dbReference>
<evidence type="ECO:0000313" key="4">
    <source>
        <dbReference type="Proteomes" id="UP000315252"/>
    </source>
</evidence>
<dbReference type="OrthoDB" id="7354657at2"/>
<feature type="region of interest" description="Disordered" evidence="1">
    <location>
        <begin position="167"/>
        <end position="187"/>
    </location>
</feature>
<dbReference type="AlphaFoldDB" id="A0A545TMV1"/>
<name>A0A545TMV1_9PROT</name>
<accession>A0A545TMV1</accession>
<evidence type="ECO:0000313" key="3">
    <source>
        <dbReference type="EMBL" id="TQV78534.1"/>
    </source>
</evidence>